<organism evidence="1 2">
    <name type="scientific">Mucinivorans hirudinis</name>
    <dbReference type="NCBI Taxonomy" id="1433126"/>
    <lineage>
        <taxon>Bacteria</taxon>
        <taxon>Pseudomonadati</taxon>
        <taxon>Bacteroidota</taxon>
        <taxon>Bacteroidia</taxon>
        <taxon>Bacteroidales</taxon>
        <taxon>Rikenellaceae</taxon>
        <taxon>Mucinivorans</taxon>
    </lineage>
</organism>
<evidence type="ECO:0000313" key="2">
    <source>
        <dbReference type="Proteomes" id="UP000027616"/>
    </source>
</evidence>
<accession>A0A060RDQ9</accession>
<reference evidence="1 2" key="1">
    <citation type="journal article" date="2015" name="Genome Announc.">
        <title>Complete Genome Sequence of the Novel Leech Symbiont Mucinivorans hirudinis M3T.</title>
        <authorList>
            <person name="Nelson M.C."/>
            <person name="Bomar L."/>
            <person name="Graf J."/>
        </authorList>
    </citation>
    <scope>NUCLEOTIDE SEQUENCE [LARGE SCALE GENOMIC DNA]</scope>
    <source>
        <strain evidence="2">M3</strain>
    </source>
</reference>
<gene>
    <name evidence="1" type="ORF">BN938_1962</name>
</gene>
<dbReference type="SUPFAM" id="SSF53756">
    <property type="entry name" value="UDP-Glycosyltransferase/glycogen phosphorylase"/>
    <property type="match status" value="1"/>
</dbReference>
<dbReference type="AlphaFoldDB" id="A0A060RDQ9"/>
<evidence type="ECO:0000313" key="1">
    <source>
        <dbReference type="EMBL" id="CDN32039.1"/>
    </source>
</evidence>
<dbReference type="OrthoDB" id="9816564at2"/>
<proteinExistence type="predicted"/>
<dbReference type="Gene3D" id="3.40.50.2000">
    <property type="entry name" value="Glycogen Phosphorylase B"/>
    <property type="match status" value="1"/>
</dbReference>
<dbReference type="HOGENOM" id="CLU_060299_0_0_10"/>
<evidence type="ECO:0008006" key="3">
    <source>
        <dbReference type="Google" id="ProtNLM"/>
    </source>
</evidence>
<sequence length="385" mass="43983">MSKNKVYYLGFYGDEQAYNEGRYLFPAGVNKMDYIARAMSEAGLEVDIVSAAWLKYDRGAGVRFVKQRTVNVCENVSCTLTPSFTFPLRLSKPLARLFSSVWLMFYLLFNIRKGDKVVVYHSPFYINTIYRLKRLIRFNLTIEVEEVYAYAFNQPQILKKELKFISSADKWILVNDLIGATLGLDKNNYTVCYGQYKIESKDVEAKIFDDHKIHLVYAGSLGNYKGGAQNAIEAARFLSDKYTLHILGRADGQTLHQLLGDIEEVNSLAMCKVKYEGCMFGDNYASFMKGCDIGLNPQRWGDYMLYAYPSKTLSYLCLGLRVVTSPLKTLKVSKLNDLFVYTEQESPESIARAIMSIDDFDKQKPIDRIAELHTEFVGNLKKILN</sequence>
<dbReference type="KEGG" id="rbc:BN938_1962"/>
<dbReference type="Proteomes" id="UP000027616">
    <property type="component" value="Chromosome I"/>
</dbReference>
<protein>
    <recommendedName>
        <fullName evidence="3">Glycosyltransferase</fullName>
    </recommendedName>
</protein>
<keyword evidence="2" id="KW-1185">Reference proteome</keyword>
<dbReference type="EMBL" id="HG934468">
    <property type="protein sequence ID" value="CDN32039.1"/>
    <property type="molecule type" value="Genomic_DNA"/>
</dbReference>
<name>A0A060RDQ9_9BACT</name>
<dbReference type="eggNOG" id="ENOG5030V88">
    <property type="taxonomic scope" value="Bacteria"/>
</dbReference>
<dbReference type="STRING" id="1433126.BN938_1962"/>